<accession>A0A4U6RLD4</accession>
<organism evidence="1 2">
    <name type="scientific">Bradyrhizobium elkanii</name>
    <dbReference type="NCBI Taxonomy" id="29448"/>
    <lineage>
        <taxon>Bacteria</taxon>
        <taxon>Pseudomonadati</taxon>
        <taxon>Pseudomonadota</taxon>
        <taxon>Alphaproteobacteria</taxon>
        <taxon>Hyphomicrobiales</taxon>
        <taxon>Nitrobacteraceae</taxon>
        <taxon>Bradyrhizobium</taxon>
    </lineage>
</organism>
<proteinExistence type="predicted"/>
<evidence type="ECO:0000313" key="2">
    <source>
        <dbReference type="Proteomes" id="UP000305095"/>
    </source>
</evidence>
<dbReference type="AlphaFoldDB" id="A0A4U6RLD4"/>
<comment type="caution">
    <text evidence="1">The sequence shown here is derived from an EMBL/GenBank/DDBJ whole genome shotgun (WGS) entry which is preliminary data.</text>
</comment>
<reference evidence="1 2" key="1">
    <citation type="submission" date="2019-05" db="EMBL/GenBank/DDBJ databases">
        <title>Draft Genome of Bradyrhizobium elkanii strain SEMIA 938, Used in Commercial Inoculants for Lupinus spp. in Brazil.</title>
        <authorList>
            <person name="Hungria M."/>
            <person name="Delamuta J.R.M."/>
            <person name="Ribeiro R.A."/>
            <person name="Nogueira M.A."/>
        </authorList>
    </citation>
    <scope>NUCLEOTIDE SEQUENCE [LARGE SCALE GENOMIC DNA]</scope>
    <source>
        <strain evidence="1 2">Semia 938</strain>
    </source>
</reference>
<dbReference type="Proteomes" id="UP000305095">
    <property type="component" value="Unassembled WGS sequence"/>
</dbReference>
<sequence>MTRKPGAEEPALDRLTSTEEECDLVGTAAVRDGMPAAGTAAARVGPAAAITAGAVTIAAVGAPELPRPVWRLAQRSEPRRPTTPAIRRETCGTVTRMFSKA</sequence>
<gene>
    <name evidence="1" type="ORF">FDV58_37505</name>
</gene>
<evidence type="ECO:0000313" key="1">
    <source>
        <dbReference type="EMBL" id="TKV73386.1"/>
    </source>
</evidence>
<dbReference type="EMBL" id="SZZP01000037">
    <property type="protein sequence ID" value="TKV73386.1"/>
    <property type="molecule type" value="Genomic_DNA"/>
</dbReference>
<name>A0A4U6RLD4_BRAEL</name>
<protein>
    <submittedName>
        <fullName evidence="1">Uncharacterized protein</fullName>
    </submittedName>
</protein>